<dbReference type="Proteomes" id="UP000182054">
    <property type="component" value="Unassembled WGS sequence"/>
</dbReference>
<keyword evidence="1" id="KW-0472">Membrane</keyword>
<accession>A0A1I0TGL1</accession>
<dbReference type="AlphaFoldDB" id="A0A1I0TGL1"/>
<evidence type="ECO:0000313" key="2">
    <source>
        <dbReference type="EMBL" id="SFA50693.1"/>
    </source>
</evidence>
<sequence length="139" mass="13361">MIVVSVILFVLLLAAAVALGVVAVLGLRGRLRRNALVGVRTDASMASDESFALANKVAAPTTAAAAVMLLLGAVAAVAPGGLFGVIAAAVTTAAALVSAAYGGTMGTRAAAAAAPAPDEQGGCGHSCISCSLKDACKPA</sequence>
<evidence type="ECO:0000256" key="1">
    <source>
        <dbReference type="SAM" id="Phobius"/>
    </source>
</evidence>
<dbReference type="Pfam" id="PF13630">
    <property type="entry name" value="SdpI"/>
    <property type="match status" value="1"/>
</dbReference>
<dbReference type="GeneID" id="85485827"/>
<dbReference type="EMBL" id="FOJN01000006">
    <property type="protein sequence ID" value="SFA50693.1"/>
    <property type="molecule type" value="Genomic_DNA"/>
</dbReference>
<proteinExistence type="predicted"/>
<gene>
    <name evidence="2" type="ORF">SAMN05444374_106108</name>
</gene>
<feature type="transmembrane region" description="Helical" evidence="1">
    <location>
        <begin position="82"/>
        <end position="101"/>
    </location>
</feature>
<reference evidence="2 3" key="1">
    <citation type="submission" date="2016-10" db="EMBL/GenBank/DDBJ databases">
        <authorList>
            <person name="de Groot N.N."/>
        </authorList>
    </citation>
    <scope>NUCLEOTIDE SEQUENCE [LARGE SCALE GENOMIC DNA]</scope>
    <source>
        <strain evidence="2 3">DSM 44908</strain>
    </source>
</reference>
<keyword evidence="1" id="KW-1133">Transmembrane helix</keyword>
<name>A0A1I0TGL1_9NOCA</name>
<organism evidence="2 3">
    <name type="scientific">Rhodococcoides kroppenstedtii</name>
    <dbReference type="NCBI Taxonomy" id="293050"/>
    <lineage>
        <taxon>Bacteria</taxon>
        <taxon>Bacillati</taxon>
        <taxon>Actinomycetota</taxon>
        <taxon>Actinomycetes</taxon>
        <taxon>Mycobacteriales</taxon>
        <taxon>Nocardiaceae</taxon>
        <taxon>Rhodococcoides</taxon>
    </lineage>
</organism>
<dbReference type="RefSeq" id="WP_068364934.1">
    <property type="nucleotide sequence ID" value="NZ_FOJN01000006.1"/>
</dbReference>
<keyword evidence="1" id="KW-0812">Transmembrane</keyword>
<protein>
    <submittedName>
        <fullName evidence="2">SdpI/YhfL protein family protein</fullName>
    </submittedName>
</protein>
<feature type="transmembrane region" description="Helical" evidence="1">
    <location>
        <begin position="57"/>
        <end position="76"/>
    </location>
</feature>
<evidence type="ECO:0000313" key="3">
    <source>
        <dbReference type="Proteomes" id="UP000182054"/>
    </source>
</evidence>
<dbReference type="InterPro" id="IPR025962">
    <property type="entry name" value="SdpI/YhfL"/>
</dbReference>
<feature type="transmembrane region" description="Helical" evidence="1">
    <location>
        <begin position="6"/>
        <end position="27"/>
    </location>
</feature>